<reference evidence="2 3" key="1">
    <citation type="submission" date="2018-10" db="EMBL/GenBank/DDBJ databases">
        <title>Draft genome sequence of Bacillus salarius IM0101, isolated from a hypersaline soil in Inner Mongolia, China.</title>
        <authorList>
            <person name="Yamprayoonswat W."/>
            <person name="Boonvisut S."/>
            <person name="Jumpathong W."/>
            <person name="Sittihan S."/>
            <person name="Ruangsuj P."/>
            <person name="Wanthongcharoen S."/>
            <person name="Thongpramul N."/>
            <person name="Pimmason S."/>
            <person name="Yu B."/>
            <person name="Yasawong M."/>
        </authorList>
    </citation>
    <scope>NUCLEOTIDE SEQUENCE [LARGE SCALE GENOMIC DNA]</scope>
    <source>
        <strain evidence="2 3">IM0101</strain>
    </source>
</reference>
<dbReference type="EMBL" id="RBVX01000003">
    <property type="protein sequence ID" value="RSL34435.1"/>
    <property type="molecule type" value="Genomic_DNA"/>
</dbReference>
<feature type="transmembrane region" description="Helical" evidence="1">
    <location>
        <begin position="47"/>
        <end position="66"/>
    </location>
</feature>
<organism evidence="2 3">
    <name type="scientific">Salibacterium salarium</name>
    <dbReference type="NCBI Taxonomy" id="284579"/>
    <lineage>
        <taxon>Bacteria</taxon>
        <taxon>Bacillati</taxon>
        <taxon>Bacillota</taxon>
        <taxon>Bacilli</taxon>
        <taxon>Bacillales</taxon>
        <taxon>Bacillaceae</taxon>
    </lineage>
</organism>
<dbReference type="AlphaFoldDB" id="A0A3R9P9N5"/>
<protein>
    <recommendedName>
        <fullName evidence="4">YrhC-like protein</fullName>
    </recommendedName>
</protein>
<dbReference type="Proteomes" id="UP000275076">
    <property type="component" value="Unassembled WGS sequence"/>
</dbReference>
<dbReference type="OrthoDB" id="2947826at2"/>
<evidence type="ECO:0000313" key="2">
    <source>
        <dbReference type="EMBL" id="RSL34435.1"/>
    </source>
</evidence>
<comment type="caution">
    <text evidence="2">The sequence shown here is derived from an EMBL/GenBank/DDBJ whole genome shotgun (WGS) entry which is preliminary data.</text>
</comment>
<evidence type="ECO:0008006" key="4">
    <source>
        <dbReference type="Google" id="ProtNLM"/>
    </source>
</evidence>
<name>A0A3R9P9N5_9BACI</name>
<feature type="transmembrane region" description="Helical" evidence="1">
    <location>
        <begin position="17"/>
        <end position="35"/>
    </location>
</feature>
<accession>A0A3R9P9N5</accession>
<dbReference type="RefSeq" id="WP_125554668.1">
    <property type="nucleotide sequence ID" value="NZ_RBVX01000003.1"/>
</dbReference>
<keyword evidence="1" id="KW-0472">Membrane</keyword>
<keyword evidence="1" id="KW-1133">Transmembrane helix</keyword>
<gene>
    <name evidence="2" type="ORF">D7Z54_04575</name>
</gene>
<keyword evidence="3" id="KW-1185">Reference proteome</keyword>
<evidence type="ECO:0000313" key="3">
    <source>
        <dbReference type="Proteomes" id="UP000275076"/>
    </source>
</evidence>
<dbReference type="InterPro" id="IPR025418">
    <property type="entry name" value="YrhC-like"/>
</dbReference>
<sequence length="75" mass="8495">MHQETTTEEKNAKDLHTFSRILITLACFLLIGAFLPDNSIPADKEPISFLIIGGLALFSLTFHFFAEKERKKAEQ</sequence>
<proteinExistence type="predicted"/>
<evidence type="ECO:0000256" key="1">
    <source>
        <dbReference type="SAM" id="Phobius"/>
    </source>
</evidence>
<keyword evidence="1" id="KW-0812">Transmembrane</keyword>
<dbReference type="Pfam" id="PF14143">
    <property type="entry name" value="YrhC"/>
    <property type="match status" value="1"/>
</dbReference>